<protein>
    <submittedName>
        <fullName evidence="5">AarF/UbiB family protein</fullName>
    </submittedName>
</protein>
<dbReference type="CDD" id="cd05121">
    <property type="entry name" value="ABC1_ADCK3-like"/>
    <property type="match status" value="1"/>
</dbReference>
<keyword evidence="3" id="KW-1133">Transmembrane helix</keyword>
<reference evidence="5 6" key="1">
    <citation type="submission" date="2023-10" db="EMBL/GenBank/DDBJ databases">
        <title>Development of a sustainable strategy for remediation of hydrocarbon-contaminated territories based on the waste exchange concept.</title>
        <authorList>
            <person name="Krivoruchko A."/>
        </authorList>
    </citation>
    <scope>NUCLEOTIDE SEQUENCE [LARGE SCALE GENOMIC DNA]</scope>
    <source>
        <strain evidence="5 6">IEGM 1323</strain>
    </source>
</reference>
<accession>A0ABU4B863</accession>
<dbReference type="InterPro" id="IPR011009">
    <property type="entry name" value="Kinase-like_dom_sf"/>
</dbReference>
<gene>
    <name evidence="5" type="ORF">R3P96_03395</name>
</gene>
<sequence length="461" mass="50723">MTPDATTPEPMTPEPMTPKPAPELRTFGIRELLRLIVIGSVLTYFQFVAIGRWVRAPRRGWPVHASEAVVDAFFALGPTFVKVGQLMGSSPGLFPKVLADTCLRCLDEVPPFPGSQARAVIEADLGRGIDDLFSSFDDVPLSSASVAQVHLCVRRDNGREVVMKVQRRGIYHRMKIDLRIAYLIARGLEKFIPFFATANASAIIVDLHAATFAELDSAVEAKRQDSFRAAIGLFGDNEHVTVPEVFLDYCGGRVICMERMHGSPLDRYEPGEQSELIVRRAAKVWMEALVLHGLFHGDVHAGNVWVLDDGRVAFLDFGVMGEVDEQWRALLLDLFHATVIDGDFTRLAGTVKRLGIVAPQMGSDAEVGAILQSVFAPMLSTTLAHFSLADFIRALVGMGKQYKTSSPEELILVAKQLGYFERYAIELAPNWALGTDPFVFKNVFPAEIAALAEARGVELPE</sequence>
<comment type="caution">
    <text evidence="5">The sequence shown here is derived from an EMBL/GenBank/DDBJ whole genome shotgun (WGS) entry which is preliminary data.</text>
</comment>
<keyword evidence="6" id="KW-1185">Reference proteome</keyword>
<name>A0ABU4B863_9NOCA</name>
<proteinExistence type="inferred from homology"/>
<dbReference type="InterPro" id="IPR004147">
    <property type="entry name" value="ABC1_dom"/>
</dbReference>
<dbReference type="SUPFAM" id="SSF56112">
    <property type="entry name" value="Protein kinase-like (PK-like)"/>
    <property type="match status" value="1"/>
</dbReference>
<dbReference type="PANTHER" id="PTHR10566">
    <property type="entry name" value="CHAPERONE-ACTIVITY OF BC1 COMPLEX CABC1 -RELATED"/>
    <property type="match status" value="1"/>
</dbReference>
<evidence type="ECO:0000259" key="4">
    <source>
        <dbReference type="Pfam" id="PF03109"/>
    </source>
</evidence>
<evidence type="ECO:0000313" key="6">
    <source>
        <dbReference type="Proteomes" id="UP001185755"/>
    </source>
</evidence>
<organism evidence="5 6">
    <name type="scientific">Rhodococcoides yunnanense</name>
    <dbReference type="NCBI Taxonomy" id="278209"/>
    <lineage>
        <taxon>Bacteria</taxon>
        <taxon>Bacillati</taxon>
        <taxon>Actinomycetota</taxon>
        <taxon>Actinomycetes</taxon>
        <taxon>Mycobacteriales</taxon>
        <taxon>Nocardiaceae</taxon>
        <taxon>Rhodococcoides</taxon>
    </lineage>
</organism>
<feature type="region of interest" description="Disordered" evidence="2">
    <location>
        <begin position="1"/>
        <end position="22"/>
    </location>
</feature>
<keyword evidence="3" id="KW-0472">Membrane</keyword>
<evidence type="ECO:0000256" key="2">
    <source>
        <dbReference type="SAM" id="MobiDB-lite"/>
    </source>
</evidence>
<dbReference type="EMBL" id="JAWLJX010000001">
    <property type="protein sequence ID" value="MDV6260376.1"/>
    <property type="molecule type" value="Genomic_DNA"/>
</dbReference>
<feature type="transmembrane region" description="Helical" evidence="3">
    <location>
        <begin position="32"/>
        <end position="54"/>
    </location>
</feature>
<dbReference type="PANTHER" id="PTHR10566:SF113">
    <property type="entry name" value="PROTEIN ACTIVITY OF BC1 COMPLEX KINASE 7, CHLOROPLASTIC"/>
    <property type="match status" value="1"/>
</dbReference>
<feature type="domain" description="ABC1 atypical kinase-like" evidence="4">
    <location>
        <begin position="106"/>
        <end position="347"/>
    </location>
</feature>
<dbReference type="Proteomes" id="UP001185755">
    <property type="component" value="Unassembled WGS sequence"/>
</dbReference>
<evidence type="ECO:0000313" key="5">
    <source>
        <dbReference type="EMBL" id="MDV6260376.1"/>
    </source>
</evidence>
<dbReference type="InterPro" id="IPR050154">
    <property type="entry name" value="UbiB_kinase"/>
</dbReference>
<evidence type="ECO:0000256" key="1">
    <source>
        <dbReference type="ARBA" id="ARBA00009670"/>
    </source>
</evidence>
<dbReference type="Pfam" id="PF03109">
    <property type="entry name" value="ABC1"/>
    <property type="match status" value="1"/>
</dbReference>
<comment type="similarity">
    <text evidence="1">Belongs to the protein kinase superfamily. ADCK protein kinase family.</text>
</comment>
<keyword evidence="3" id="KW-0812">Transmembrane</keyword>
<evidence type="ECO:0000256" key="3">
    <source>
        <dbReference type="SAM" id="Phobius"/>
    </source>
</evidence>
<feature type="compositionally biased region" description="Pro residues" evidence="2">
    <location>
        <begin position="10"/>
        <end position="21"/>
    </location>
</feature>